<accession>A0A8S4HJ57</accession>
<proteinExistence type="predicted"/>
<name>A0A8S4HJ57_PLAVI</name>
<sequence length="586" mass="67378">MASALASTSSTTNQWDTVLNGLTSHKIYDEFNSEDKISDYSNDVCKTNGTTNTNYPGFETICKKFSKNLDNIFLNQYKGNTMDYCILLKYWIYDQIKKINIESKKNMNAFVLTEKLRKLQYTIKNEESVIFECYDDYSDYLSNWEEEKALYEYFVNFKEITNSYKPGNKEKNKYTGYVQYIVDLYKKKTTKEGCCNTKSHHPCDHYFNCNPEYDPEKLLLKLKGRNVEPSQTLPNRGAQATIPGSDGRNADSTADSNVNKIVLPEVPIGWNKRRHKYITKMNNVKCITNYAAKEKGYALVSCYNIGKKYPNVENIFRSTKEEEKFYSKKVEAEGGSVEGNKIRWIHYDSEASDEEISYAGLGGDKNAVSKKSKTHVGIPSYSQGYTLLSDYIKDRRNDKYGDYQPGREVAYIYSGLGRRFYPGVKIKDVPCAYIKMKDGEKTDCVKEDAIKDYEVSKNQGELNSRREESITEFSKIDSSGELEPAEESIFKTPMFRGGTFALLFVGIVFVFFIYFKFTPFGNWISGKKSKKGKLNWEVHREIEQNVQSGYREVPHRGSTQMQSNNSPKPKKLAPPKKRIQIAYQAS</sequence>
<gene>
    <name evidence="3" type="ORF">PVW1_050039200</name>
</gene>
<evidence type="ECO:0000313" key="4">
    <source>
        <dbReference type="Proteomes" id="UP000779233"/>
    </source>
</evidence>
<evidence type="ECO:0000313" key="3">
    <source>
        <dbReference type="EMBL" id="CAG9480051.1"/>
    </source>
</evidence>
<dbReference type="Pfam" id="PF05795">
    <property type="entry name" value="Plasmodium_Vir"/>
    <property type="match status" value="1"/>
</dbReference>
<keyword evidence="2" id="KW-0472">Membrane</keyword>
<dbReference type="EMBL" id="CAJZCX010000010">
    <property type="protein sequence ID" value="CAG9480051.1"/>
    <property type="molecule type" value="Genomic_DNA"/>
</dbReference>
<feature type="compositionally biased region" description="Polar residues" evidence="1">
    <location>
        <begin position="557"/>
        <end position="566"/>
    </location>
</feature>
<dbReference type="InterPro" id="IPR008780">
    <property type="entry name" value="Plasmodium_Vir"/>
</dbReference>
<keyword evidence="2" id="KW-1133">Transmembrane helix</keyword>
<reference evidence="3" key="1">
    <citation type="submission" date="2021-09" db="EMBL/GenBank/DDBJ databases">
        <authorList>
            <consortium name="Pathogen Informatics"/>
        </authorList>
    </citation>
    <scope>NUCLEOTIDE SEQUENCE</scope>
    <source>
        <strain evidence="3">PvW1</strain>
    </source>
</reference>
<protein>
    <submittedName>
        <fullName evidence="3">(malaria parasite P. vivax) hypothetical protein</fullName>
    </submittedName>
</protein>
<feature type="region of interest" description="Disordered" evidence="1">
    <location>
        <begin position="228"/>
        <end position="256"/>
    </location>
</feature>
<keyword evidence="2" id="KW-0812">Transmembrane</keyword>
<feature type="compositionally biased region" description="Basic residues" evidence="1">
    <location>
        <begin position="568"/>
        <end position="578"/>
    </location>
</feature>
<comment type="caution">
    <text evidence="3">The sequence shown here is derived from an EMBL/GenBank/DDBJ whole genome shotgun (WGS) entry which is preliminary data.</text>
</comment>
<dbReference type="AlphaFoldDB" id="A0A8S4HJ57"/>
<evidence type="ECO:0000256" key="1">
    <source>
        <dbReference type="SAM" id="MobiDB-lite"/>
    </source>
</evidence>
<dbReference type="Proteomes" id="UP000779233">
    <property type="component" value="Unassembled WGS sequence"/>
</dbReference>
<dbReference type="VEuPathDB" id="PlasmoDB:PVPAM_050041700"/>
<feature type="region of interest" description="Disordered" evidence="1">
    <location>
        <begin position="547"/>
        <end position="578"/>
    </location>
</feature>
<feature type="transmembrane region" description="Helical" evidence="2">
    <location>
        <begin position="494"/>
        <end position="515"/>
    </location>
</feature>
<evidence type="ECO:0000256" key="2">
    <source>
        <dbReference type="SAM" id="Phobius"/>
    </source>
</evidence>
<organism evidence="3 4">
    <name type="scientific">Plasmodium vivax</name>
    <name type="common">malaria parasite P. vivax</name>
    <dbReference type="NCBI Taxonomy" id="5855"/>
    <lineage>
        <taxon>Eukaryota</taxon>
        <taxon>Sar</taxon>
        <taxon>Alveolata</taxon>
        <taxon>Apicomplexa</taxon>
        <taxon>Aconoidasida</taxon>
        <taxon>Haemosporida</taxon>
        <taxon>Plasmodiidae</taxon>
        <taxon>Plasmodium</taxon>
        <taxon>Plasmodium (Plasmodium)</taxon>
    </lineage>
</organism>